<name>A0ABW0LTG8_9BACL</name>
<organism evidence="1 2">
    <name type="scientific">Cohnella suwonensis</name>
    <dbReference type="NCBI Taxonomy" id="696072"/>
    <lineage>
        <taxon>Bacteria</taxon>
        <taxon>Bacillati</taxon>
        <taxon>Bacillota</taxon>
        <taxon>Bacilli</taxon>
        <taxon>Bacillales</taxon>
        <taxon>Paenibacillaceae</taxon>
        <taxon>Cohnella</taxon>
    </lineage>
</organism>
<comment type="caution">
    <text evidence="1">The sequence shown here is derived from an EMBL/GenBank/DDBJ whole genome shotgun (WGS) entry which is preliminary data.</text>
</comment>
<evidence type="ECO:0000313" key="1">
    <source>
        <dbReference type="EMBL" id="MFC5469184.1"/>
    </source>
</evidence>
<dbReference type="RefSeq" id="WP_209750737.1">
    <property type="nucleotide sequence ID" value="NZ_JBHSMH010000026.1"/>
</dbReference>
<evidence type="ECO:0000313" key="2">
    <source>
        <dbReference type="Proteomes" id="UP001596105"/>
    </source>
</evidence>
<dbReference type="Proteomes" id="UP001596105">
    <property type="component" value="Unassembled WGS sequence"/>
</dbReference>
<gene>
    <name evidence="1" type="ORF">ACFPPD_10680</name>
</gene>
<sequence>MAARKILPIAEPDITSYAHFAFFLSVLYTDTDALRWVYSNFIPLSMKDFSGSKWVDYYTQTPYDHLVPSLIGSVHLTRKMILRQSPSFADFVRNSIEDGYYVSTNVDEFYIPGTAAYQNRSNLHGLFIHGYDDESRKFHVTGFLANQRYGGTVVDYEAMEQAFRELEPEDDYHFTVYTHLFKLNPKHKPNYDFKVPWVMEQLEDYWLAKPSDRRMQAFEERQTATCLWGMDIYDGLILQIERHIDKEAILDHRPFHVLWEHKRMMNRRLAYMEQKGFYVCSPEAAEGFRNVEKSALVNRNLILKYWMSSDNRNLEQLAERLGRLKSEESLVIERLLNEYEDSLRAGD</sequence>
<proteinExistence type="predicted"/>
<protein>
    <submittedName>
        <fullName evidence="1">Uncharacterized protein</fullName>
    </submittedName>
</protein>
<keyword evidence="2" id="KW-1185">Reference proteome</keyword>
<accession>A0ABW0LTG8</accession>
<reference evidence="2" key="1">
    <citation type="journal article" date="2019" name="Int. J. Syst. Evol. Microbiol.">
        <title>The Global Catalogue of Microorganisms (GCM) 10K type strain sequencing project: providing services to taxonomists for standard genome sequencing and annotation.</title>
        <authorList>
            <consortium name="The Broad Institute Genomics Platform"/>
            <consortium name="The Broad Institute Genome Sequencing Center for Infectious Disease"/>
            <person name="Wu L."/>
            <person name="Ma J."/>
        </authorList>
    </citation>
    <scope>NUCLEOTIDE SEQUENCE [LARGE SCALE GENOMIC DNA]</scope>
    <source>
        <strain evidence="2">CCUG 57113</strain>
    </source>
</reference>
<dbReference type="EMBL" id="JBHSMH010000026">
    <property type="protein sequence ID" value="MFC5469184.1"/>
    <property type="molecule type" value="Genomic_DNA"/>
</dbReference>